<gene>
    <name evidence="1" type="ORF">ACEZDE_17170</name>
</gene>
<protein>
    <recommendedName>
        <fullName evidence="3">GNAT family N-acetyltransferase</fullName>
    </recommendedName>
</protein>
<dbReference type="RefSeq" id="WP_380537154.1">
    <property type="nucleotide sequence ID" value="NZ_JBHFAB010000012.1"/>
</dbReference>
<comment type="caution">
    <text evidence="1">The sequence shown here is derived from an EMBL/GenBank/DDBJ whole genome shotgun (WGS) entry which is preliminary data.</text>
</comment>
<dbReference type="Proteomes" id="UP001592531">
    <property type="component" value="Unassembled WGS sequence"/>
</dbReference>
<evidence type="ECO:0000313" key="1">
    <source>
        <dbReference type="EMBL" id="MFC1418357.1"/>
    </source>
</evidence>
<name>A0ABV6VXY8_9ACTN</name>
<proteinExistence type="predicted"/>
<reference evidence="1 2" key="1">
    <citation type="submission" date="2024-09" db="EMBL/GenBank/DDBJ databases">
        <authorList>
            <person name="Lee S.D."/>
        </authorList>
    </citation>
    <scope>NUCLEOTIDE SEQUENCE [LARGE SCALE GENOMIC DNA]</scope>
    <source>
        <strain evidence="1 2">N8-3</strain>
    </source>
</reference>
<sequence>MFQLARGATGFRGAKDDLLPETDLQAFRAAWYMAARVTGGQVGEFVRQAYPRSFHTATVVERNGTHVVVLCHAYLPLIAFAAADPRPGYVDEFQDPPVWSNIFTDAGFTVMSAHLLNSPLSQVDTSDLRPAEWMQIRYWRATRLGEVLFNSWD</sequence>
<evidence type="ECO:0008006" key="3">
    <source>
        <dbReference type="Google" id="ProtNLM"/>
    </source>
</evidence>
<evidence type="ECO:0000313" key="2">
    <source>
        <dbReference type="Proteomes" id="UP001592531"/>
    </source>
</evidence>
<accession>A0ABV6VXY8</accession>
<keyword evidence="2" id="KW-1185">Reference proteome</keyword>
<dbReference type="EMBL" id="JBHFAB010000012">
    <property type="protein sequence ID" value="MFC1418357.1"/>
    <property type="molecule type" value="Genomic_DNA"/>
</dbReference>
<organism evidence="1 2">
    <name type="scientific">Streptacidiphilus cavernicola</name>
    <dbReference type="NCBI Taxonomy" id="3342716"/>
    <lineage>
        <taxon>Bacteria</taxon>
        <taxon>Bacillati</taxon>
        <taxon>Actinomycetota</taxon>
        <taxon>Actinomycetes</taxon>
        <taxon>Kitasatosporales</taxon>
        <taxon>Streptomycetaceae</taxon>
        <taxon>Streptacidiphilus</taxon>
    </lineage>
</organism>